<dbReference type="Pfam" id="PF00996">
    <property type="entry name" value="GDI"/>
    <property type="match status" value="1"/>
</dbReference>
<dbReference type="Gene3D" id="1.10.405.10">
    <property type="entry name" value="Guanine Nucleotide Dissociation Inhibitor, domain 1"/>
    <property type="match status" value="1"/>
</dbReference>
<dbReference type="PRINTS" id="PR00891">
    <property type="entry name" value="RABGDIREP"/>
</dbReference>
<gene>
    <name evidence="3" type="ORF">L227DRAFT_571439</name>
</gene>
<keyword evidence="4" id="KW-1185">Reference proteome</keyword>
<dbReference type="Gene3D" id="3.30.519.10">
    <property type="entry name" value="Guanine Nucleotide Dissociation Inhibitor, domain 2"/>
    <property type="match status" value="1"/>
</dbReference>
<protein>
    <recommendedName>
        <fullName evidence="2">Rab GDP dissociation inhibitor</fullName>
    </recommendedName>
</protein>
<dbReference type="PANTHER" id="PTHR11787:SF8">
    <property type="entry name" value="RAB GDP DISSOCIATION INHIBITOR"/>
    <property type="match status" value="1"/>
</dbReference>
<evidence type="ECO:0000256" key="2">
    <source>
        <dbReference type="RuleBase" id="RU363124"/>
    </source>
</evidence>
<organism evidence="3 4">
    <name type="scientific">Lentinus tigrinus ALCF2SS1-6</name>
    <dbReference type="NCBI Taxonomy" id="1328759"/>
    <lineage>
        <taxon>Eukaryota</taxon>
        <taxon>Fungi</taxon>
        <taxon>Dikarya</taxon>
        <taxon>Basidiomycota</taxon>
        <taxon>Agaricomycotina</taxon>
        <taxon>Agaricomycetes</taxon>
        <taxon>Polyporales</taxon>
        <taxon>Polyporaceae</taxon>
        <taxon>Lentinus</taxon>
    </lineage>
</organism>
<dbReference type="Proteomes" id="UP000313359">
    <property type="component" value="Unassembled WGS sequence"/>
</dbReference>
<evidence type="ECO:0000256" key="1">
    <source>
        <dbReference type="ARBA" id="ARBA00005593"/>
    </source>
</evidence>
<dbReference type="STRING" id="1328759.A0A5C2SNW1"/>
<comment type="similarity">
    <text evidence="1 2">Belongs to the Rab GDI family.</text>
</comment>
<dbReference type="PRINTS" id="PR00892">
    <property type="entry name" value="RABGDI"/>
</dbReference>
<sequence>MDRNDYYGGDSASLNLTQLYRKFRPDQAVPQDLGRDRDYAVDLIPKFIIASGELTRILVHTDVTRYLEFKQIAGSFVYRDGKISKVPSTEMEAVKSPLMGLFEKRRAKKFFEFLQNWKDEDPATHQGIDLDKDTMAQVYEKFGLEPGTQDFIGHAMALYLDDDYKKGIARPTYERIVLYTSSMARYGKSPYIYPLYGLGELPQAFARLSAIYGGTYMLDKPIDEIVTDADGKFVGVRSGNETVKAKQVVGDPSYFGAGKSAEGGKVRVVEEGKVVRAICFLKHPIPGTDDADSAQIIIPQNQVGRRNDIYIACVSSTHNVCAKDVYVAIVSTIVETDRPEQELAPGLQLLGPIHDKFVSVSSLYTPTSGGEADNIFITRSYDATSHFETVVEDVQNVWKRMNGKDLVLKKREVNVEA</sequence>
<dbReference type="InterPro" id="IPR018203">
    <property type="entry name" value="GDP_dissociation_inhibitor"/>
</dbReference>
<dbReference type="GO" id="GO:0007264">
    <property type="term" value="P:small GTPase-mediated signal transduction"/>
    <property type="evidence" value="ECO:0007669"/>
    <property type="project" value="InterPro"/>
</dbReference>
<evidence type="ECO:0000313" key="3">
    <source>
        <dbReference type="EMBL" id="RPD64988.1"/>
    </source>
</evidence>
<dbReference type="InterPro" id="IPR000806">
    <property type="entry name" value="RabGDI"/>
</dbReference>
<dbReference type="GO" id="GO:0005737">
    <property type="term" value="C:cytoplasm"/>
    <property type="evidence" value="ECO:0007669"/>
    <property type="project" value="TreeGrafter"/>
</dbReference>
<dbReference type="SUPFAM" id="SSF51905">
    <property type="entry name" value="FAD/NAD(P)-binding domain"/>
    <property type="match status" value="2"/>
</dbReference>
<accession>A0A5C2SNW1</accession>
<proteinExistence type="inferred from homology"/>
<dbReference type="GO" id="GO:0005093">
    <property type="term" value="F:Rab GDP-dissociation inhibitor activity"/>
    <property type="evidence" value="ECO:0007669"/>
    <property type="project" value="InterPro"/>
</dbReference>
<reference evidence="3" key="1">
    <citation type="journal article" date="2018" name="Genome Biol. Evol.">
        <title>Genomics and development of Lentinus tigrinus, a white-rot wood-decaying mushroom with dimorphic fruiting bodies.</title>
        <authorList>
            <person name="Wu B."/>
            <person name="Xu Z."/>
            <person name="Knudson A."/>
            <person name="Carlson A."/>
            <person name="Chen N."/>
            <person name="Kovaka S."/>
            <person name="LaButti K."/>
            <person name="Lipzen A."/>
            <person name="Pennachio C."/>
            <person name="Riley R."/>
            <person name="Schakwitz W."/>
            <person name="Umezawa K."/>
            <person name="Ohm R.A."/>
            <person name="Grigoriev I.V."/>
            <person name="Nagy L.G."/>
            <person name="Gibbons J."/>
            <person name="Hibbett D."/>
        </authorList>
    </citation>
    <scope>NUCLEOTIDE SEQUENCE [LARGE SCALE GENOMIC DNA]</scope>
    <source>
        <strain evidence="3">ALCF2SS1-6</strain>
    </source>
</reference>
<dbReference type="EMBL" id="ML122253">
    <property type="protein sequence ID" value="RPD64988.1"/>
    <property type="molecule type" value="Genomic_DNA"/>
</dbReference>
<name>A0A5C2SNW1_9APHY</name>
<dbReference type="InterPro" id="IPR036188">
    <property type="entry name" value="FAD/NAD-bd_sf"/>
</dbReference>
<dbReference type="FunFam" id="1.10.405.10:FF:000001">
    <property type="entry name" value="Rab GDP dissociation inhibitor"/>
    <property type="match status" value="1"/>
</dbReference>
<evidence type="ECO:0000313" key="4">
    <source>
        <dbReference type="Proteomes" id="UP000313359"/>
    </source>
</evidence>
<dbReference type="AlphaFoldDB" id="A0A5C2SNW1"/>
<dbReference type="OrthoDB" id="9446342at2759"/>
<dbReference type="Gene3D" id="3.50.50.60">
    <property type="entry name" value="FAD/NAD(P)-binding domain"/>
    <property type="match status" value="1"/>
</dbReference>
<dbReference type="GO" id="GO:0016192">
    <property type="term" value="P:vesicle-mediated transport"/>
    <property type="evidence" value="ECO:0007669"/>
    <property type="project" value="TreeGrafter"/>
</dbReference>
<dbReference type="PANTHER" id="PTHR11787">
    <property type="entry name" value="RAB GDP-DISSOCIATION INHIBITOR"/>
    <property type="match status" value="1"/>
</dbReference>
<dbReference type="GO" id="GO:0015031">
    <property type="term" value="P:protein transport"/>
    <property type="evidence" value="ECO:0007669"/>
    <property type="project" value="InterPro"/>
</dbReference>